<proteinExistence type="inferred from homology"/>
<evidence type="ECO:0000256" key="3">
    <source>
        <dbReference type="ARBA" id="ARBA00006206"/>
    </source>
</evidence>
<sequence>MDKLTVKQFGTTGDGRKAWLYTMKNDAGTTVSVTDYGAALVNVIVKGKDGIPLDVVLGYDDAAGYERGEASIGATVGRSANRIGGAQIEIGGRTYDLEKNDNGNNLHSGLDYYNKRFWEVAENGDDHVTFLLHSPDGDQGYPGALDMYVTYSLDEDNMLTIHYEAVPDQDTVINMTNHSYFNLNGHDSGSVLEHTVMLEADAFTPADAESIPTGEIRPVEGTPMDFRTAKKLGAEINADYEPLRFGAGYDHNWVLKNENGFDKVAEVTADRSGIRMEVWTDLPGVQMYTANFLDNEPGKDGAVYGSRSAVCLETQYYPDAIHHENFPGPVCRRGEKYDTRTAYRFVPCE</sequence>
<dbReference type="EC" id="5.1.3.3" evidence="4 8"/>
<dbReference type="PANTHER" id="PTHR10091">
    <property type="entry name" value="ALDOSE-1-EPIMERASE"/>
    <property type="match status" value="1"/>
</dbReference>
<dbReference type="Gene3D" id="2.70.98.10">
    <property type="match status" value="1"/>
</dbReference>
<dbReference type="GO" id="GO:0030246">
    <property type="term" value="F:carbohydrate binding"/>
    <property type="evidence" value="ECO:0007669"/>
    <property type="project" value="InterPro"/>
</dbReference>
<comment type="similarity">
    <text evidence="3 8">Belongs to the aldose epimerase family.</text>
</comment>
<feature type="binding site" evidence="11">
    <location>
        <begin position="81"/>
        <end position="82"/>
    </location>
    <ligand>
        <name>beta-D-galactose</name>
        <dbReference type="ChEBI" id="CHEBI:27667"/>
    </ligand>
</feature>
<feature type="active site" description="Proton donor" evidence="9">
    <location>
        <position position="178"/>
    </location>
</feature>
<comment type="caution">
    <text evidence="12">The sequence shown here is derived from an EMBL/GenBank/DDBJ whole genome shotgun (WGS) entry which is preliminary data.</text>
</comment>
<evidence type="ECO:0000256" key="7">
    <source>
        <dbReference type="ARBA" id="ARBA00023277"/>
    </source>
</evidence>
<accession>A0A9D2SZ27</accession>
<evidence type="ECO:0000256" key="10">
    <source>
        <dbReference type="PIRSR" id="PIRSR005096-2"/>
    </source>
</evidence>
<evidence type="ECO:0000256" key="1">
    <source>
        <dbReference type="ARBA" id="ARBA00001614"/>
    </source>
</evidence>
<dbReference type="InterPro" id="IPR008183">
    <property type="entry name" value="Aldose_1/G6P_1-epimerase"/>
</dbReference>
<reference evidence="12" key="1">
    <citation type="journal article" date="2021" name="PeerJ">
        <title>Extensive microbial diversity within the chicken gut microbiome revealed by metagenomics and culture.</title>
        <authorList>
            <person name="Gilroy R."/>
            <person name="Ravi A."/>
            <person name="Getino M."/>
            <person name="Pursley I."/>
            <person name="Horton D.L."/>
            <person name="Alikhan N.F."/>
            <person name="Baker D."/>
            <person name="Gharbi K."/>
            <person name="Hall N."/>
            <person name="Watson M."/>
            <person name="Adriaenssens E.M."/>
            <person name="Foster-Nyarko E."/>
            <person name="Jarju S."/>
            <person name="Secka A."/>
            <person name="Antonio M."/>
            <person name="Oren A."/>
            <person name="Chaudhuri R.R."/>
            <person name="La Ragione R."/>
            <person name="Hildebrand F."/>
            <person name="Pallen M.J."/>
        </authorList>
    </citation>
    <scope>NUCLEOTIDE SEQUENCE</scope>
    <source>
        <strain evidence="12">ChiGjej1B1-1692</strain>
    </source>
</reference>
<keyword evidence="7 8" id="KW-0119">Carbohydrate metabolism</keyword>
<dbReference type="GO" id="GO:0033499">
    <property type="term" value="P:galactose catabolic process via UDP-galactose, Leloir pathway"/>
    <property type="evidence" value="ECO:0007669"/>
    <property type="project" value="TreeGrafter"/>
</dbReference>
<evidence type="ECO:0000256" key="8">
    <source>
        <dbReference type="PIRNR" id="PIRNR005096"/>
    </source>
</evidence>
<dbReference type="InterPro" id="IPR018052">
    <property type="entry name" value="Ald1_epimerase_CS"/>
</dbReference>
<dbReference type="NCBIfam" id="NF008277">
    <property type="entry name" value="PRK11055.1"/>
    <property type="match status" value="1"/>
</dbReference>
<dbReference type="PANTHER" id="PTHR10091:SF0">
    <property type="entry name" value="GALACTOSE MUTAROTASE"/>
    <property type="match status" value="1"/>
</dbReference>
<evidence type="ECO:0000256" key="11">
    <source>
        <dbReference type="PIRSR" id="PIRSR005096-3"/>
    </source>
</evidence>
<dbReference type="PROSITE" id="PS00545">
    <property type="entry name" value="ALDOSE_1_EPIMERASE"/>
    <property type="match status" value="1"/>
</dbReference>
<comment type="catalytic activity">
    <reaction evidence="1 8">
        <text>alpha-D-glucose = beta-D-glucose</text>
        <dbReference type="Rhea" id="RHEA:10264"/>
        <dbReference type="ChEBI" id="CHEBI:15903"/>
        <dbReference type="ChEBI" id="CHEBI:17925"/>
        <dbReference type="EC" id="5.1.3.3"/>
    </reaction>
</comment>
<dbReference type="PIRSF" id="PIRSF005096">
    <property type="entry name" value="GALM"/>
    <property type="match status" value="1"/>
</dbReference>
<dbReference type="SUPFAM" id="SSF74650">
    <property type="entry name" value="Galactose mutarotase-like"/>
    <property type="match status" value="1"/>
</dbReference>
<evidence type="ECO:0000256" key="5">
    <source>
        <dbReference type="ARBA" id="ARBA00014165"/>
    </source>
</evidence>
<dbReference type="InterPro" id="IPR011013">
    <property type="entry name" value="Gal_mutarotase_sf_dom"/>
</dbReference>
<organism evidence="12 13">
    <name type="scientific">Candidatus Mediterraneibacter faecigallinarum</name>
    <dbReference type="NCBI Taxonomy" id="2838669"/>
    <lineage>
        <taxon>Bacteria</taxon>
        <taxon>Bacillati</taxon>
        <taxon>Bacillota</taxon>
        <taxon>Clostridia</taxon>
        <taxon>Lachnospirales</taxon>
        <taxon>Lachnospiraceae</taxon>
        <taxon>Mediterraneibacter</taxon>
    </lineage>
</organism>
<feature type="binding site" evidence="10">
    <location>
        <position position="250"/>
    </location>
    <ligand>
        <name>beta-D-galactose</name>
        <dbReference type="ChEBI" id="CHEBI:27667"/>
    </ligand>
</feature>
<dbReference type="AlphaFoldDB" id="A0A9D2SZ27"/>
<evidence type="ECO:0000256" key="2">
    <source>
        <dbReference type="ARBA" id="ARBA00005028"/>
    </source>
</evidence>
<protein>
    <recommendedName>
        <fullName evidence="5 8">Aldose 1-epimerase</fullName>
        <ecNumber evidence="4 8">5.1.3.3</ecNumber>
    </recommendedName>
</protein>
<dbReference type="GO" id="GO:0004034">
    <property type="term" value="F:aldose 1-epimerase activity"/>
    <property type="evidence" value="ECO:0007669"/>
    <property type="project" value="UniProtKB-EC"/>
</dbReference>
<evidence type="ECO:0000256" key="4">
    <source>
        <dbReference type="ARBA" id="ARBA00013185"/>
    </source>
</evidence>
<evidence type="ECO:0000256" key="6">
    <source>
        <dbReference type="ARBA" id="ARBA00023235"/>
    </source>
</evidence>
<feature type="active site" description="Proton acceptor" evidence="9">
    <location>
        <position position="313"/>
    </location>
</feature>
<evidence type="ECO:0000313" key="12">
    <source>
        <dbReference type="EMBL" id="HJC39165.1"/>
    </source>
</evidence>
<evidence type="ECO:0000256" key="9">
    <source>
        <dbReference type="PIRSR" id="PIRSR005096-1"/>
    </source>
</evidence>
<dbReference type="InterPro" id="IPR015443">
    <property type="entry name" value="Aldose_1-epimerase"/>
</dbReference>
<reference evidence="12" key="2">
    <citation type="submission" date="2021-04" db="EMBL/GenBank/DDBJ databases">
        <authorList>
            <person name="Gilroy R."/>
        </authorList>
    </citation>
    <scope>NUCLEOTIDE SEQUENCE</scope>
    <source>
        <strain evidence="12">ChiGjej1B1-1692</strain>
    </source>
</reference>
<dbReference type="Pfam" id="PF01263">
    <property type="entry name" value="Aldose_epim"/>
    <property type="match status" value="1"/>
</dbReference>
<dbReference type="GO" id="GO:0006006">
    <property type="term" value="P:glucose metabolic process"/>
    <property type="evidence" value="ECO:0007669"/>
    <property type="project" value="TreeGrafter"/>
</dbReference>
<dbReference type="InterPro" id="IPR047215">
    <property type="entry name" value="Galactose_mutarotase-like"/>
</dbReference>
<name>A0A9D2SZ27_9FIRM</name>
<feature type="binding site" evidence="11">
    <location>
        <begin position="178"/>
        <end position="180"/>
    </location>
    <ligand>
        <name>beta-D-galactose</name>
        <dbReference type="ChEBI" id="CHEBI:27667"/>
    </ligand>
</feature>
<dbReference type="EMBL" id="DWWK01000138">
    <property type="protein sequence ID" value="HJC39165.1"/>
    <property type="molecule type" value="Genomic_DNA"/>
</dbReference>
<evidence type="ECO:0000313" key="13">
    <source>
        <dbReference type="Proteomes" id="UP000823894"/>
    </source>
</evidence>
<comment type="pathway">
    <text evidence="2 8">Carbohydrate metabolism; hexose metabolism.</text>
</comment>
<dbReference type="Proteomes" id="UP000823894">
    <property type="component" value="Unassembled WGS sequence"/>
</dbReference>
<gene>
    <name evidence="12" type="ORF">H9757_08930</name>
</gene>
<dbReference type="CDD" id="cd09019">
    <property type="entry name" value="galactose_mutarotase_like"/>
    <property type="match status" value="1"/>
</dbReference>
<keyword evidence="6 8" id="KW-0413">Isomerase</keyword>
<dbReference type="InterPro" id="IPR014718">
    <property type="entry name" value="GH-type_carb-bd"/>
</dbReference>